<accession>A0A059D4H1</accession>
<dbReference type="Gramene" id="KCW85374">
    <property type="protein sequence ID" value="KCW85374"/>
    <property type="gene ID" value="EUGRSUZ_B02201"/>
</dbReference>
<name>A0A059D4H1_EUCGR</name>
<dbReference type="AlphaFoldDB" id="A0A059D4H1"/>
<dbReference type="EMBL" id="KK198754">
    <property type="protein sequence ID" value="KCW85374.1"/>
    <property type="molecule type" value="Genomic_DNA"/>
</dbReference>
<protein>
    <submittedName>
        <fullName evidence="1">Uncharacterized protein</fullName>
    </submittedName>
</protein>
<proteinExistence type="predicted"/>
<organism evidence="1">
    <name type="scientific">Eucalyptus grandis</name>
    <name type="common">Flooded gum</name>
    <dbReference type="NCBI Taxonomy" id="71139"/>
    <lineage>
        <taxon>Eukaryota</taxon>
        <taxon>Viridiplantae</taxon>
        <taxon>Streptophyta</taxon>
        <taxon>Embryophyta</taxon>
        <taxon>Tracheophyta</taxon>
        <taxon>Spermatophyta</taxon>
        <taxon>Magnoliopsida</taxon>
        <taxon>eudicotyledons</taxon>
        <taxon>Gunneridae</taxon>
        <taxon>Pentapetalae</taxon>
        <taxon>rosids</taxon>
        <taxon>malvids</taxon>
        <taxon>Myrtales</taxon>
        <taxon>Myrtaceae</taxon>
        <taxon>Myrtoideae</taxon>
        <taxon>Eucalypteae</taxon>
        <taxon>Eucalyptus</taxon>
    </lineage>
</organism>
<sequence>MLSSASALFPHHETSAPNTQVLSMSHPFCTSLNLVEATLKLRPVKAPFLSHGICGKKKIQSINKHWLLN</sequence>
<evidence type="ECO:0000313" key="1">
    <source>
        <dbReference type="EMBL" id="KCW85374.1"/>
    </source>
</evidence>
<reference evidence="1" key="1">
    <citation type="submission" date="2013-07" db="EMBL/GenBank/DDBJ databases">
        <title>The genome of Eucalyptus grandis.</title>
        <authorList>
            <person name="Schmutz J."/>
            <person name="Hayes R."/>
            <person name="Myburg A."/>
            <person name="Tuskan G."/>
            <person name="Grattapaglia D."/>
            <person name="Rokhsar D.S."/>
        </authorList>
    </citation>
    <scope>NUCLEOTIDE SEQUENCE</scope>
    <source>
        <tissue evidence="1">Leaf extractions</tissue>
    </source>
</reference>
<gene>
    <name evidence="1" type="ORF">EUGRSUZ_B02201</name>
</gene>
<dbReference type="InParanoid" id="A0A059D4H1"/>